<keyword evidence="4" id="KW-1185">Reference proteome</keyword>
<dbReference type="AlphaFoldDB" id="A0AAJ1TIY4"/>
<accession>A0AAJ1TIY4</accession>
<name>A0AAJ1TIY4_9BACL</name>
<evidence type="ECO:0000313" key="4">
    <source>
        <dbReference type="Proteomes" id="UP001238450"/>
    </source>
</evidence>
<evidence type="ECO:0000256" key="2">
    <source>
        <dbReference type="HAMAP-Rule" id="MF_01448"/>
    </source>
</evidence>
<dbReference type="HAMAP" id="MF_01448">
    <property type="entry name" value="UPF0473"/>
    <property type="match status" value="1"/>
</dbReference>
<dbReference type="EMBL" id="JAUSUV010000007">
    <property type="protein sequence ID" value="MDQ0417787.1"/>
    <property type="molecule type" value="Genomic_DNA"/>
</dbReference>
<dbReference type="Pfam" id="PF06949">
    <property type="entry name" value="DUF1292"/>
    <property type="match status" value="1"/>
</dbReference>
<dbReference type="InterPro" id="IPR009711">
    <property type="entry name" value="UPF0473"/>
</dbReference>
<dbReference type="Proteomes" id="UP001238450">
    <property type="component" value="Unassembled WGS sequence"/>
</dbReference>
<sequence>MSDQEQPIVLGDNEDFIPIITEDGEELLCEKILEHENPETGRRYVFLVPVSESDDDEVQDVFPFRYLESEDGFELQALETDEEWDEVEEVFNTLMDALPEDED</sequence>
<comment type="caution">
    <text evidence="3">The sequence shown here is derived from an EMBL/GenBank/DDBJ whole genome shotgun (WGS) entry which is preliminary data.</text>
</comment>
<evidence type="ECO:0000313" key="3">
    <source>
        <dbReference type="EMBL" id="MDQ0417787.1"/>
    </source>
</evidence>
<organism evidence="3 4">
    <name type="scientific">Croceifilum oryzae</name>
    <dbReference type="NCBI Taxonomy" id="1553429"/>
    <lineage>
        <taxon>Bacteria</taxon>
        <taxon>Bacillati</taxon>
        <taxon>Bacillota</taxon>
        <taxon>Bacilli</taxon>
        <taxon>Bacillales</taxon>
        <taxon>Thermoactinomycetaceae</taxon>
        <taxon>Croceifilum</taxon>
    </lineage>
</organism>
<reference evidence="3 4" key="1">
    <citation type="submission" date="2023-07" db="EMBL/GenBank/DDBJ databases">
        <title>Genomic Encyclopedia of Type Strains, Phase IV (KMG-IV): sequencing the most valuable type-strain genomes for metagenomic binning, comparative biology and taxonomic classification.</title>
        <authorList>
            <person name="Goeker M."/>
        </authorList>
    </citation>
    <scope>NUCLEOTIDE SEQUENCE [LARGE SCALE GENOMIC DNA]</scope>
    <source>
        <strain evidence="3 4">DSM 46876</strain>
    </source>
</reference>
<dbReference type="PANTHER" id="PTHR40066:SF1">
    <property type="entry name" value="UPF0473 PROTEIN CBO2561_CLC_2432"/>
    <property type="match status" value="1"/>
</dbReference>
<protein>
    <recommendedName>
        <fullName evidence="2">UPF0473 protein J2Z48_001960</fullName>
    </recommendedName>
</protein>
<evidence type="ECO:0000256" key="1">
    <source>
        <dbReference type="ARBA" id="ARBA00008439"/>
    </source>
</evidence>
<gene>
    <name evidence="3" type="ORF">J2Z48_001960</name>
</gene>
<dbReference type="PANTHER" id="PTHR40066">
    <property type="entry name" value="UPF0473 PROTEIN CBO2561/CLC_2432"/>
    <property type="match status" value="1"/>
</dbReference>
<dbReference type="RefSeq" id="WP_307253020.1">
    <property type="nucleotide sequence ID" value="NZ_JAUSUV010000007.1"/>
</dbReference>
<comment type="similarity">
    <text evidence="1 2">Belongs to the UPF0473 family.</text>
</comment>
<proteinExistence type="inferred from homology"/>